<dbReference type="AlphaFoldDB" id="A0A1V3IRM5"/>
<dbReference type="InterPro" id="IPR001584">
    <property type="entry name" value="Integrase_cat-core"/>
</dbReference>
<dbReference type="GO" id="GO:0015074">
    <property type="term" value="P:DNA integration"/>
    <property type="evidence" value="ECO:0007669"/>
    <property type="project" value="InterPro"/>
</dbReference>
<dbReference type="PROSITE" id="PS50531">
    <property type="entry name" value="HTH_IS21"/>
    <property type="match status" value="1"/>
</dbReference>
<evidence type="ECO:0000256" key="3">
    <source>
        <dbReference type="ARBA" id="ARBA00023125"/>
    </source>
</evidence>
<dbReference type="SUPFAM" id="SSF53098">
    <property type="entry name" value="Ribonuclease H-like"/>
    <property type="match status" value="1"/>
</dbReference>
<dbReference type="Proteomes" id="UP000189433">
    <property type="component" value="Unassembled WGS sequence"/>
</dbReference>
<dbReference type="NCBIfam" id="NF033546">
    <property type="entry name" value="transpos_IS21"/>
    <property type="match status" value="1"/>
</dbReference>
<evidence type="ECO:0000259" key="6">
    <source>
        <dbReference type="PROSITE" id="PS50943"/>
    </source>
</evidence>
<evidence type="ECO:0000259" key="7">
    <source>
        <dbReference type="PROSITE" id="PS50994"/>
    </source>
</evidence>
<sequence length="504" mass="58238">MLCMETILKIRRLYHKEGLSQRKIAEKLRLSRRTVKKYLNMIEIPNYQRQHTDSPKLGPYKVRLIERLKEEMDKPPSQRLTAVRHFEYLQSLGFEGQYPCVSRFIKRYKASFLPPTTDVFIPQKFPLGESYQFDWSIEKVVLDGVETTVNIAHFRLCHSRAYYVRAYFRQTLEMLIDAHNHAFNYFGGVPSRGIYDNPKTIVKQIKSGKERSFNEGFLAMMNHFLIEPVACTPASGWEKGQVERQVQTLRKQLFRPLLAFSSLEALNDYLRDWCARQIQTQVWVEDKQQTVAQRLEKERETLSPFKPYLGYRTTRLLVNTSALILFDAHKYSVPCHLCGKEVIAQIGAQEIVLVYQNQIVARHPRQFIKGGTSYNPLHYLSALKKKPGALRHGEPFQGWALPPAIKTLQHHLLKQPRGDKAMVKLLSLIADFGEEVGVTAAELALEQGLPTVEAVLNIILRLTEPTVPKIESRHVALRCPPKANLSQFDQLLQYRRTPTFPLLK</sequence>
<proteinExistence type="inferred from homology"/>
<dbReference type="GO" id="GO:0032196">
    <property type="term" value="P:transposition"/>
    <property type="evidence" value="ECO:0007669"/>
    <property type="project" value="UniProtKB-KW"/>
</dbReference>
<evidence type="ECO:0000256" key="4">
    <source>
        <dbReference type="ARBA" id="ARBA00023172"/>
    </source>
</evidence>
<dbReference type="InterPro" id="IPR012337">
    <property type="entry name" value="RNaseH-like_sf"/>
</dbReference>
<dbReference type="PANTHER" id="PTHR35004:SF7">
    <property type="entry name" value="INTEGRASE PROTEIN"/>
    <property type="match status" value="1"/>
</dbReference>
<dbReference type="CDD" id="cd00093">
    <property type="entry name" value="HTH_XRE"/>
    <property type="match status" value="1"/>
</dbReference>
<dbReference type="Gene3D" id="1.10.10.60">
    <property type="entry name" value="Homeodomain-like"/>
    <property type="match status" value="1"/>
</dbReference>
<evidence type="ECO:0000256" key="1">
    <source>
        <dbReference type="ARBA" id="ARBA00009277"/>
    </source>
</evidence>
<organism evidence="8 9">
    <name type="scientific">Rodentibacter rarus</name>
    <dbReference type="NCBI Taxonomy" id="1908260"/>
    <lineage>
        <taxon>Bacteria</taxon>
        <taxon>Pseudomonadati</taxon>
        <taxon>Pseudomonadota</taxon>
        <taxon>Gammaproteobacteria</taxon>
        <taxon>Pasteurellales</taxon>
        <taxon>Pasteurellaceae</taxon>
        <taxon>Rodentibacter</taxon>
    </lineage>
</organism>
<dbReference type="InterPro" id="IPR017894">
    <property type="entry name" value="HTH_IS21_transposase_type"/>
</dbReference>
<dbReference type="InterPro" id="IPR001387">
    <property type="entry name" value="Cro/C1-type_HTH"/>
</dbReference>
<keyword evidence="3" id="KW-0238">DNA-binding</keyword>
<comment type="similarity">
    <text evidence="1">Belongs to the transposase IS21/IS408/IS1162 family.</text>
</comment>
<gene>
    <name evidence="8" type="ORF">BKK50_01640</name>
</gene>
<dbReference type="InterPro" id="IPR036397">
    <property type="entry name" value="RNaseH_sf"/>
</dbReference>
<dbReference type="GO" id="GO:0003677">
    <property type="term" value="F:DNA binding"/>
    <property type="evidence" value="ECO:0007669"/>
    <property type="project" value="UniProtKB-KW"/>
</dbReference>
<evidence type="ECO:0000313" key="8">
    <source>
        <dbReference type="EMBL" id="OOF44756.1"/>
    </source>
</evidence>
<dbReference type="PANTHER" id="PTHR35004">
    <property type="entry name" value="TRANSPOSASE RV3428C-RELATED"/>
    <property type="match status" value="1"/>
</dbReference>
<comment type="caution">
    <text evidence="8">The sequence shown here is derived from an EMBL/GenBank/DDBJ whole genome shotgun (WGS) entry which is preliminary data.</text>
</comment>
<dbReference type="RefSeq" id="WP_077414707.1">
    <property type="nucleotide sequence ID" value="NZ_MLHJ01000011.1"/>
</dbReference>
<keyword evidence="9" id="KW-1185">Reference proteome</keyword>
<evidence type="ECO:0000256" key="2">
    <source>
        <dbReference type="ARBA" id="ARBA00022578"/>
    </source>
</evidence>
<dbReference type="InterPro" id="IPR054353">
    <property type="entry name" value="IstA-like_C"/>
</dbReference>
<evidence type="ECO:0000259" key="5">
    <source>
        <dbReference type="PROSITE" id="PS50531"/>
    </source>
</evidence>
<feature type="domain" description="HTH cro/C1-type" evidence="6">
    <location>
        <begin position="10"/>
        <end position="40"/>
    </location>
</feature>
<dbReference type="OrthoDB" id="2065409at2"/>
<dbReference type="Gene3D" id="3.30.420.10">
    <property type="entry name" value="Ribonuclease H-like superfamily/Ribonuclease H"/>
    <property type="match status" value="1"/>
</dbReference>
<keyword evidence="2" id="KW-0815">Transposition</keyword>
<dbReference type="PROSITE" id="PS50943">
    <property type="entry name" value="HTH_CROC1"/>
    <property type="match status" value="1"/>
</dbReference>
<reference evidence="8 9" key="1">
    <citation type="submission" date="2016-10" db="EMBL/GenBank/DDBJ databases">
        <title>Rodentibacter gen. nov. and new species.</title>
        <authorList>
            <person name="Christensen H."/>
        </authorList>
    </citation>
    <scope>NUCLEOTIDE SEQUENCE [LARGE SCALE GENOMIC DNA]</scope>
    <source>
        <strain evidence="8 9">CCUG17206</strain>
    </source>
</reference>
<feature type="domain" description="Integrase catalytic" evidence="7">
    <location>
        <begin position="122"/>
        <end position="299"/>
    </location>
</feature>
<dbReference type="PROSITE" id="PS50994">
    <property type="entry name" value="INTEGRASE"/>
    <property type="match status" value="1"/>
</dbReference>
<protein>
    <submittedName>
        <fullName evidence="8">IS21 family transposase</fullName>
    </submittedName>
</protein>
<evidence type="ECO:0000313" key="9">
    <source>
        <dbReference type="Proteomes" id="UP000189433"/>
    </source>
</evidence>
<dbReference type="GO" id="GO:0006310">
    <property type="term" value="P:DNA recombination"/>
    <property type="evidence" value="ECO:0007669"/>
    <property type="project" value="UniProtKB-KW"/>
</dbReference>
<dbReference type="SUPFAM" id="SSF109709">
    <property type="entry name" value="KorB DNA-binding domain-like"/>
    <property type="match status" value="1"/>
</dbReference>
<accession>A0A1V3IRM5</accession>
<dbReference type="Pfam" id="PF22483">
    <property type="entry name" value="Mu-transpos_C_2"/>
    <property type="match status" value="1"/>
</dbReference>
<dbReference type="EMBL" id="MLHJ01000011">
    <property type="protein sequence ID" value="OOF44756.1"/>
    <property type="molecule type" value="Genomic_DNA"/>
</dbReference>
<keyword evidence="4" id="KW-0233">DNA recombination</keyword>
<name>A0A1V3IRM5_9PAST</name>
<feature type="domain" description="HTH IS21-type" evidence="5">
    <location>
        <begin position="6"/>
        <end position="68"/>
    </location>
</feature>